<evidence type="ECO:0000313" key="6">
    <source>
        <dbReference type="EMBL" id="RRH90215.1"/>
    </source>
</evidence>
<organism evidence="6 7">
    <name type="scientific">Mesorhizobium tamadayense</name>
    <dbReference type="NCBI Taxonomy" id="425306"/>
    <lineage>
        <taxon>Bacteria</taxon>
        <taxon>Pseudomonadati</taxon>
        <taxon>Pseudomonadota</taxon>
        <taxon>Alphaproteobacteria</taxon>
        <taxon>Hyphomicrobiales</taxon>
        <taxon>Phyllobacteriaceae</taxon>
        <taxon>Mesorhizobium</taxon>
    </lineage>
</organism>
<dbReference type="RefSeq" id="WP_125006472.1">
    <property type="nucleotide sequence ID" value="NZ_RQXT01000070.1"/>
</dbReference>
<accession>A0A3P3EUY6</accession>
<evidence type="ECO:0008006" key="8">
    <source>
        <dbReference type="Google" id="ProtNLM"/>
    </source>
</evidence>
<sequence length="440" mass="47765">METGEFMHRNVPLYISLTAAVALTVAAARAEDGLNYPISPQDKLSVRVYAWQQADGTLREWPAFNGQFVVGSDGRVELPLIGLVDAASRSAPEIAADVANRLQAQVGLIAKPSVIVDIAEYRPYYVMGDVDHPGEFAFKPGLTALKAYTIAGGFRLIQWATAWQPAHDLLSAAGDMRTLSQRIDELKAKRARLGAELASESAVSFPPELGANSKSLVERERQLFEVRRDALRQGLNSLASQKALNEEEVKALQGRIAVKANQSQRIEAQIERTKGLVQNGLITTAQILTLQQAHSDLQSQQLDINGRIFIVREQISKTEKDMLDLQSTRQQEVLADMQATEASLQEAVNHIQTLSDIMGQAQAAIGTLSLANPLHTATAIRFTIRRRHSILTFDDGRDPPIEPGDIITVERTGSQAAGGPQSAAQTGIVRADGKSPAGVQ</sequence>
<evidence type="ECO:0000256" key="3">
    <source>
        <dbReference type="SAM" id="MobiDB-lite"/>
    </source>
</evidence>
<dbReference type="InterPro" id="IPR003715">
    <property type="entry name" value="Poly_export_N"/>
</dbReference>
<dbReference type="Proteomes" id="UP000273786">
    <property type="component" value="Unassembled WGS sequence"/>
</dbReference>
<evidence type="ECO:0000256" key="2">
    <source>
        <dbReference type="SAM" id="Coils"/>
    </source>
</evidence>
<proteinExistence type="predicted"/>
<dbReference type="InterPro" id="IPR058781">
    <property type="entry name" value="HH_AprE-like"/>
</dbReference>
<dbReference type="OrthoDB" id="9798876at2"/>
<feature type="region of interest" description="Disordered" evidence="3">
    <location>
        <begin position="411"/>
        <end position="440"/>
    </location>
</feature>
<dbReference type="Gene3D" id="3.30.1950.10">
    <property type="entry name" value="wza like domain"/>
    <property type="match status" value="1"/>
</dbReference>
<dbReference type="Pfam" id="PF02563">
    <property type="entry name" value="Poly_export"/>
    <property type="match status" value="1"/>
</dbReference>
<reference evidence="6 7" key="1">
    <citation type="submission" date="2018-11" db="EMBL/GenBank/DDBJ databases">
        <title>the genome of Mesorhizobium tamadayense DSM 28320.</title>
        <authorList>
            <person name="Gao J."/>
        </authorList>
    </citation>
    <scope>NUCLEOTIDE SEQUENCE [LARGE SCALE GENOMIC DNA]</scope>
    <source>
        <strain evidence="6 7">DSM 28320</strain>
    </source>
</reference>
<dbReference type="AlphaFoldDB" id="A0A3P3EUY6"/>
<gene>
    <name evidence="6" type="ORF">EH240_33180</name>
</gene>
<protein>
    <recommendedName>
        <fullName evidence="8">Exopolysaccharide biosynthesis protein</fullName>
    </recommendedName>
</protein>
<feature type="coiled-coil region" evidence="2">
    <location>
        <begin position="169"/>
        <end position="196"/>
    </location>
</feature>
<dbReference type="Pfam" id="PF25994">
    <property type="entry name" value="HH_AprE"/>
    <property type="match status" value="1"/>
</dbReference>
<dbReference type="EMBL" id="RQXT01000070">
    <property type="protein sequence ID" value="RRH90215.1"/>
    <property type="molecule type" value="Genomic_DNA"/>
</dbReference>
<keyword evidence="1" id="KW-0732">Signal</keyword>
<feature type="domain" description="Polysaccharide export protein N-terminal" evidence="4">
    <location>
        <begin position="35"/>
        <end position="118"/>
    </location>
</feature>
<dbReference type="PANTHER" id="PTHR33619">
    <property type="entry name" value="POLYSACCHARIDE EXPORT PROTEIN GFCE-RELATED"/>
    <property type="match status" value="1"/>
</dbReference>
<feature type="domain" description="AprE-like long alpha-helical hairpin" evidence="5">
    <location>
        <begin position="175"/>
        <end position="356"/>
    </location>
</feature>
<evidence type="ECO:0000313" key="7">
    <source>
        <dbReference type="Proteomes" id="UP000273786"/>
    </source>
</evidence>
<name>A0A3P3EUY6_9HYPH</name>
<dbReference type="PANTHER" id="PTHR33619:SF3">
    <property type="entry name" value="POLYSACCHARIDE EXPORT PROTEIN GFCE-RELATED"/>
    <property type="match status" value="1"/>
</dbReference>
<comment type="caution">
    <text evidence="6">The sequence shown here is derived from an EMBL/GenBank/DDBJ whole genome shotgun (WGS) entry which is preliminary data.</text>
</comment>
<keyword evidence="7" id="KW-1185">Reference proteome</keyword>
<evidence type="ECO:0000256" key="1">
    <source>
        <dbReference type="ARBA" id="ARBA00022729"/>
    </source>
</evidence>
<feature type="compositionally biased region" description="Low complexity" evidence="3">
    <location>
        <begin position="412"/>
        <end position="427"/>
    </location>
</feature>
<evidence type="ECO:0000259" key="5">
    <source>
        <dbReference type="Pfam" id="PF25994"/>
    </source>
</evidence>
<keyword evidence="2" id="KW-0175">Coiled coil</keyword>
<dbReference type="InterPro" id="IPR049712">
    <property type="entry name" value="Poly_export"/>
</dbReference>
<dbReference type="GO" id="GO:0015159">
    <property type="term" value="F:polysaccharide transmembrane transporter activity"/>
    <property type="evidence" value="ECO:0007669"/>
    <property type="project" value="InterPro"/>
</dbReference>
<dbReference type="SUPFAM" id="SSF56954">
    <property type="entry name" value="Outer membrane efflux proteins (OEP)"/>
    <property type="match status" value="1"/>
</dbReference>
<evidence type="ECO:0000259" key="4">
    <source>
        <dbReference type="Pfam" id="PF02563"/>
    </source>
</evidence>